<gene>
    <name evidence="11" type="ORF">IMZ08_07800</name>
</gene>
<keyword evidence="4 6" id="KW-0807">Transducer</keyword>
<reference evidence="11 12" key="1">
    <citation type="submission" date="2020-10" db="EMBL/GenBank/DDBJ databases">
        <title>Bacillus sp. HD4P25, an endophyte from a halophyte.</title>
        <authorList>
            <person name="Sun J.-Q."/>
        </authorList>
    </citation>
    <scope>NUCLEOTIDE SEQUENCE [LARGE SCALE GENOMIC DNA]</scope>
    <source>
        <strain evidence="11 12">YIM 93174</strain>
    </source>
</reference>
<evidence type="ECO:0000313" key="11">
    <source>
        <dbReference type="EMBL" id="MBE4907954.1"/>
    </source>
</evidence>
<dbReference type="SMART" id="SM00283">
    <property type="entry name" value="MA"/>
    <property type="match status" value="1"/>
</dbReference>
<evidence type="ECO:0000256" key="4">
    <source>
        <dbReference type="ARBA" id="ARBA00023224"/>
    </source>
</evidence>
<dbReference type="PROSITE" id="PS50885">
    <property type="entry name" value="HAMP"/>
    <property type="match status" value="1"/>
</dbReference>
<comment type="similarity">
    <text evidence="5">Belongs to the methyl-accepting chemotaxis (MCP) protein family.</text>
</comment>
<keyword evidence="8" id="KW-1133">Transmembrane helix</keyword>
<dbReference type="PANTHER" id="PTHR32089">
    <property type="entry name" value="METHYL-ACCEPTING CHEMOTAXIS PROTEIN MCPB"/>
    <property type="match status" value="1"/>
</dbReference>
<keyword evidence="2" id="KW-1003">Cell membrane</keyword>
<dbReference type="InterPro" id="IPR004090">
    <property type="entry name" value="Chemotax_Me-accpt_rcpt"/>
</dbReference>
<keyword evidence="12" id="KW-1185">Reference proteome</keyword>
<name>A0ABR9QHI6_9BACI</name>
<comment type="caution">
    <text evidence="11">The sequence shown here is derived from an EMBL/GenBank/DDBJ whole genome shotgun (WGS) entry which is preliminary data.</text>
</comment>
<evidence type="ECO:0000256" key="8">
    <source>
        <dbReference type="SAM" id="Phobius"/>
    </source>
</evidence>
<protein>
    <submittedName>
        <fullName evidence="11">Methyl-accepting chemotaxis protein</fullName>
    </submittedName>
</protein>
<dbReference type="SUPFAM" id="SSF58104">
    <property type="entry name" value="Methyl-accepting chemotaxis protein (MCP) signaling domain"/>
    <property type="match status" value="1"/>
</dbReference>
<dbReference type="Proteomes" id="UP001516662">
    <property type="component" value="Unassembled WGS sequence"/>
</dbReference>
<evidence type="ECO:0000256" key="6">
    <source>
        <dbReference type="PROSITE-ProRule" id="PRU00284"/>
    </source>
</evidence>
<evidence type="ECO:0000256" key="3">
    <source>
        <dbReference type="ARBA" id="ARBA00023136"/>
    </source>
</evidence>
<dbReference type="InterPro" id="IPR004089">
    <property type="entry name" value="MCPsignal_dom"/>
</dbReference>
<keyword evidence="3 8" id="KW-0472">Membrane</keyword>
<keyword evidence="8" id="KW-0812">Transmembrane</keyword>
<evidence type="ECO:0000256" key="7">
    <source>
        <dbReference type="SAM" id="Coils"/>
    </source>
</evidence>
<evidence type="ECO:0000313" key="12">
    <source>
        <dbReference type="Proteomes" id="UP001516662"/>
    </source>
</evidence>
<sequence>MKKYIQNFKKTILSKRLKPNFVTPFSKFKFSRLSLRSRLSFLFVILLITSLTTVGVSSYFQAKNATIQTIESRLEREAEMMGYVAKNLKFLYVSDDTYFKQQLEVSVRDQQKQLEKDGIVSSIYTISNKIVTPFKSSKDSSLSFSNTFVNKVTESDKAVFQEKLNGEDYTISVLKMDEVNGHYLLVVPTKSYLGSVTNMAITTIITVVISIIISSIILTLFVKSLTKPLMRLTSIMREVRDGNLVELSDSLQTKIPEIRSLDKSFHTMLTQMRMIIKEINETTNQLETTGGNLSCTSEDALEYSRQLIKAIIVVKEGAEQTAISSESNVASYHAMKENVDKLLHNMNTVFESSEDMNQSAIRGEQNNSVLIEKTISFEKDFEHMTSTVKHVQHHSTAISNLVGLIKNIAEQTKLLSLNASIEAARAGEAGKGFAVVAQEVGKLAEESSKASKEISSSISEMEKVTFVATEEFDQMLHKIKMNLSSAHDSKESFDHLMNVISSLTIKLEDMKTELYELKEGIPQLEEATIRFASVSQETLASTEEMLATSENQIVQMESTHEAGLKLSQLSKSLSQLSKRFKL</sequence>
<comment type="subcellular location">
    <subcellularLocation>
        <location evidence="1">Cell membrane</location>
    </subcellularLocation>
</comment>
<feature type="coiled-coil region" evidence="7">
    <location>
        <begin position="507"/>
        <end position="559"/>
    </location>
</feature>
<evidence type="ECO:0000259" key="10">
    <source>
        <dbReference type="PROSITE" id="PS50885"/>
    </source>
</evidence>
<dbReference type="InterPro" id="IPR003660">
    <property type="entry name" value="HAMP_dom"/>
</dbReference>
<evidence type="ECO:0000256" key="1">
    <source>
        <dbReference type="ARBA" id="ARBA00004236"/>
    </source>
</evidence>
<keyword evidence="7" id="KW-0175">Coiled coil</keyword>
<feature type="domain" description="Methyl-accepting transducer" evidence="9">
    <location>
        <begin position="296"/>
        <end position="546"/>
    </location>
</feature>
<feature type="domain" description="HAMP" evidence="10">
    <location>
        <begin position="223"/>
        <end position="277"/>
    </location>
</feature>
<feature type="transmembrane region" description="Helical" evidence="8">
    <location>
        <begin position="199"/>
        <end position="222"/>
    </location>
</feature>
<organism evidence="11 12">
    <name type="scientific">Litchfieldia luteola</name>
    <dbReference type="NCBI Taxonomy" id="682179"/>
    <lineage>
        <taxon>Bacteria</taxon>
        <taxon>Bacillati</taxon>
        <taxon>Bacillota</taxon>
        <taxon>Bacilli</taxon>
        <taxon>Bacillales</taxon>
        <taxon>Bacillaceae</taxon>
        <taxon>Litchfieldia</taxon>
    </lineage>
</organism>
<dbReference type="RefSeq" id="WP_193535426.1">
    <property type="nucleotide sequence ID" value="NZ_JADCLJ010000019.1"/>
</dbReference>
<proteinExistence type="inferred from homology"/>
<dbReference type="PRINTS" id="PR00260">
    <property type="entry name" value="CHEMTRNSDUCR"/>
</dbReference>
<accession>A0ABR9QHI6</accession>
<evidence type="ECO:0000256" key="2">
    <source>
        <dbReference type="ARBA" id="ARBA00022475"/>
    </source>
</evidence>
<evidence type="ECO:0000259" key="9">
    <source>
        <dbReference type="PROSITE" id="PS50111"/>
    </source>
</evidence>
<dbReference type="Gene3D" id="1.10.287.950">
    <property type="entry name" value="Methyl-accepting chemotaxis protein"/>
    <property type="match status" value="1"/>
</dbReference>
<evidence type="ECO:0000256" key="5">
    <source>
        <dbReference type="ARBA" id="ARBA00029447"/>
    </source>
</evidence>
<dbReference type="EMBL" id="JADCLJ010000019">
    <property type="protein sequence ID" value="MBE4907954.1"/>
    <property type="molecule type" value="Genomic_DNA"/>
</dbReference>
<dbReference type="PANTHER" id="PTHR32089:SF112">
    <property type="entry name" value="LYSOZYME-LIKE PROTEIN-RELATED"/>
    <property type="match status" value="1"/>
</dbReference>
<dbReference type="PROSITE" id="PS50111">
    <property type="entry name" value="CHEMOTAXIS_TRANSDUC_2"/>
    <property type="match status" value="1"/>
</dbReference>
<dbReference type="Pfam" id="PF00015">
    <property type="entry name" value="MCPsignal"/>
    <property type="match status" value="1"/>
</dbReference>